<accession>A0ACB7EIZ5</accession>
<organism evidence="1 2">
    <name type="scientific">Nibea albiflora</name>
    <name type="common">Yellow drum</name>
    <name type="synonym">Corvina albiflora</name>
    <dbReference type="NCBI Taxonomy" id="240163"/>
    <lineage>
        <taxon>Eukaryota</taxon>
        <taxon>Metazoa</taxon>
        <taxon>Chordata</taxon>
        <taxon>Craniata</taxon>
        <taxon>Vertebrata</taxon>
        <taxon>Euteleostomi</taxon>
        <taxon>Actinopterygii</taxon>
        <taxon>Neopterygii</taxon>
        <taxon>Teleostei</taxon>
        <taxon>Neoteleostei</taxon>
        <taxon>Acanthomorphata</taxon>
        <taxon>Eupercaria</taxon>
        <taxon>Sciaenidae</taxon>
        <taxon>Nibea</taxon>
    </lineage>
</organism>
<keyword evidence="2" id="KW-1185">Reference proteome</keyword>
<feature type="non-terminal residue" evidence="1">
    <location>
        <position position="42"/>
    </location>
</feature>
<sequence>MFSTRKYICRLVTVVVERCGVDEEVSARGAKSALSFLCILIC</sequence>
<evidence type="ECO:0000313" key="1">
    <source>
        <dbReference type="EMBL" id="KAG8001830.1"/>
    </source>
</evidence>
<protein>
    <submittedName>
        <fullName evidence="1">Uncharacterized protein</fullName>
    </submittedName>
</protein>
<name>A0ACB7EIZ5_NIBAL</name>
<dbReference type="Proteomes" id="UP000805704">
    <property type="component" value="Chromosome 6"/>
</dbReference>
<proteinExistence type="predicted"/>
<dbReference type="EMBL" id="CM024794">
    <property type="protein sequence ID" value="KAG8001830.1"/>
    <property type="molecule type" value="Genomic_DNA"/>
</dbReference>
<gene>
    <name evidence="1" type="ORF">GBF38_012056</name>
</gene>
<comment type="caution">
    <text evidence="1">The sequence shown here is derived from an EMBL/GenBank/DDBJ whole genome shotgun (WGS) entry which is preliminary data.</text>
</comment>
<reference evidence="1" key="1">
    <citation type="submission" date="2020-04" db="EMBL/GenBank/DDBJ databases">
        <title>A chromosome-scale assembly and high-density genetic map of the yellow drum (Nibea albiflora) genome.</title>
        <authorList>
            <person name="Xu D."/>
            <person name="Zhang W."/>
            <person name="Chen R."/>
            <person name="Tan P."/>
            <person name="Wang L."/>
            <person name="Song H."/>
            <person name="Tian L."/>
            <person name="Zhu Q."/>
            <person name="Wang B."/>
        </authorList>
    </citation>
    <scope>NUCLEOTIDE SEQUENCE</scope>
    <source>
        <strain evidence="1">ZJHYS-2018</strain>
    </source>
</reference>
<evidence type="ECO:0000313" key="2">
    <source>
        <dbReference type="Proteomes" id="UP000805704"/>
    </source>
</evidence>